<dbReference type="OrthoDB" id="9800516at2"/>
<reference evidence="2 3" key="1">
    <citation type="submission" date="2018-05" db="EMBL/GenBank/DDBJ databases">
        <title>Genomic Encyclopedia of Type Strains, Phase IV (KMG-IV): sequencing the most valuable type-strain genomes for metagenomic binning, comparative biology and taxonomic classification.</title>
        <authorList>
            <person name="Goeker M."/>
        </authorList>
    </citation>
    <scope>NUCLEOTIDE SEQUENCE [LARGE SCALE GENOMIC DNA]</scope>
    <source>
        <strain evidence="2 3">DSM 28579</strain>
    </source>
</reference>
<protein>
    <submittedName>
        <fullName evidence="2">Enhancing lycopene biosynthesis protein 2</fullName>
    </submittedName>
</protein>
<organism evidence="2 3">
    <name type="scientific">Balneicella halophila</name>
    <dbReference type="NCBI Taxonomy" id="1537566"/>
    <lineage>
        <taxon>Bacteria</taxon>
        <taxon>Pseudomonadati</taxon>
        <taxon>Bacteroidota</taxon>
        <taxon>Bacteroidia</taxon>
        <taxon>Bacteroidales</taxon>
        <taxon>Balneicellaceae</taxon>
        <taxon>Balneicella</taxon>
    </lineage>
</organism>
<dbReference type="InterPro" id="IPR002818">
    <property type="entry name" value="DJ-1/PfpI"/>
</dbReference>
<evidence type="ECO:0000313" key="2">
    <source>
        <dbReference type="EMBL" id="PVX51760.1"/>
    </source>
</evidence>
<proteinExistence type="predicted"/>
<sequence>MKKKIAVILAGCGKADGSEIHEATLTLLAIDQQRAEYHAFAPNIDQRDVINHITGDEMPEKRNVLIEASRITRGEIKDLKEYDVKDFDALVLPGGFGAAKNLCSFAVDGENMNINEEVTKALQQTYEAKKPIGALCIAPVMVAKALKATVTLGQDDDIAKTVENWGGKHKKTTHGEIVTDEEKKIVTTPCYMLDAKISDIYEGATNLIKKVLELA</sequence>
<dbReference type="Proteomes" id="UP000251835">
    <property type="component" value="Unassembled WGS sequence"/>
</dbReference>
<feature type="domain" description="DJ-1/PfpI" evidence="1">
    <location>
        <begin position="79"/>
        <end position="186"/>
    </location>
</feature>
<name>A0A7L4UPS6_BALHA</name>
<keyword evidence="3" id="KW-1185">Reference proteome</keyword>
<dbReference type="PIRSF" id="PIRSF006320">
    <property type="entry name" value="Elb2"/>
    <property type="match status" value="1"/>
</dbReference>
<dbReference type="InterPro" id="IPR026041">
    <property type="entry name" value="ElbB"/>
</dbReference>
<dbReference type="Gene3D" id="3.40.50.880">
    <property type="match status" value="1"/>
</dbReference>
<dbReference type="PANTHER" id="PTHR10224">
    <property type="entry name" value="ES1 PROTEIN HOMOLOG, MITOCHONDRIAL"/>
    <property type="match status" value="1"/>
</dbReference>
<dbReference type="PANTHER" id="PTHR10224:SF12">
    <property type="entry name" value="GLYOXALASE ELBB"/>
    <property type="match status" value="1"/>
</dbReference>
<dbReference type="RefSeq" id="WP_116495336.1">
    <property type="nucleotide sequence ID" value="NZ_QENZ01000003.1"/>
</dbReference>
<dbReference type="EMBL" id="QENZ01000003">
    <property type="protein sequence ID" value="PVX51760.1"/>
    <property type="molecule type" value="Genomic_DNA"/>
</dbReference>
<gene>
    <name evidence="2" type="ORF">C7377_0045</name>
</gene>
<dbReference type="NCBIfam" id="NF008747">
    <property type="entry name" value="PRK11780.1"/>
    <property type="match status" value="1"/>
</dbReference>
<dbReference type="AlphaFoldDB" id="A0A7L4UPS6"/>
<evidence type="ECO:0000259" key="1">
    <source>
        <dbReference type="Pfam" id="PF01965"/>
    </source>
</evidence>
<dbReference type="CDD" id="cd03133">
    <property type="entry name" value="GATase1_ES1"/>
    <property type="match status" value="1"/>
</dbReference>
<dbReference type="InterPro" id="IPR029062">
    <property type="entry name" value="Class_I_gatase-like"/>
</dbReference>
<accession>A0A7L4UPS6</accession>
<dbReference type="SUPFAM" id="SSF52317">
    <property type="entry name" value="Class I glutamine amidotransferase-like"/>
    <property type="match status" value="1"/>
</dbReference>
<dbReference type="Pfam" id="PF01965">
    <property type="entry name" value="DJ-1_PfpI"/>
    <property type="match status" value="1"/>
</dbReference>
<evidence type="ECO:0000313" key="3">
    <source>
        <dbReference type="Proteomes" id="UP000251835"/>
    </source>
</evidence>
<comment type="caution">
    <text evidence="2">The sequence shown here is derived from an EMBL/GenBank/DDBJ whole genome shotgun (WGS) entry which is preliminary data.</text>
</comment>